<keyword evidence="3 4" id="KW-0408">Iron</keyword>
<keyword evidence="6" id="KW-1185">Reference proteome</keyword>
<feature type="binding site" description="axial binding residue" evidence="4">
    <location>
        <position position="383"/>
    </location>
    <ligand>
        <name>heme</name>
        <dbReference type="ChEBI" id="CHEBI:30413"/>
    </ligand>
    <ligandPart>
        <name>Fe</name>
        <dbReference type="ChEBI" id="CHEBI:18248"/>
    </ligandPart>
</feature>
<dbReference type="Proteomes" id="UP000777438">
    <property type="component" value="Unassembled WGS sequence"/>
</dbReference>
<accession>A0A9P8VU13</accession>
<comment type="caution">
    <text evidence="5">The sequence shown here is derived from an EMBL/GenBank/DDBJ whole genome shotgun (WGS) entry which is preliminary data.</text>
</comment>
<keyword evidence="2 4" id="KW-0479">Metal-binding</keyword>
<dbReference type="PANTHER" id="PTHR24305:SF168">
    <property type="entry name" value="P450, PUTATIVE (EUROFUNG)-RELATED"/>
    <property type="match status" value="1"/>
</dbReference>
<dbReference type="InterPro" id="IPR002401">
    <property type="entry name" value="Cyt_P450_E_grp-I"/>
</dbReference>
<dbReference type="GO" id="GO:0020037">
    <property type="term" value="F:heme binding"/>
    <property type="evidence" value="ECO:0007669"/>
    <property type="project" value="InterPro"/>
</dbReference>
<evidence type="ECO:0000256" key="2">
    <source>
        <dbReference type="ARBA" id="ARBA00022723"/>
    </source>
</evidence>
<dbReference type="GO" id="GO:0005506">
    <property type="term" value="F:iron ion binding"/>
    <property type="evidence" value="ECO:0007669"/>
    <property type="project" value="InterPro"/>
</dbReference>
<dbReference type="SUPFAM" id="SSF48264">
    <property type="entry name" value="Cytochrome P450"/>
    <property type="match status" value="1"/>
</dbReference>
<evidence type="ECO:0000256" key="1">
    <source>
        <dbReference type="ARBA" id="ARBA00022617"/>
    </source>
</evidence>
<dbReference type="Gene3D" id="1.10.630.10">
    <property type="entry name" value="Cytochrome P450"/>
    <property type="match status" value="1"/>
</dbReference>
<dbReference type="AlphaFoldDB" id="A0A9P8VU13"/>
<dbReference type="EMBL" id="JAGPYM010000029">
    <property type="protein sequence ID" value="KAH6879484.1"/>
    <property type="molecule type" value="Genomic_DNA"/>
</dbReference>
<name>A0A9P8VU13_9HYPO</name>
<evidence type="ECO:0000313" key="5">
    <source>
        <dbReference type="EMBL" id="KAH6879484.1"/>
    </source>
</evidence>
<dbReference type="GO" id="GO:0004497">
    <property type="term" value="F:monooxygenase activity"/>
    <property type="evidence" value="ECO:0007669"/>
    <property type="project" value="InterPro"/>
</dbReference>
<evidence type="ECO:0000256" key="3">
    <source>
        <dbReference type="ARBA" id="ARBA00023004"/>
    </source>
</evidence>
<dbReference type="CDD" id="cd11060">
    <property type="entry name" value="CYP57A1-like"/>
    <property type="match status" value="1"/>
</dbReference>
<dbReference type="InterPro" id="IPR036396">
    <property type="entry name" value="Cyt_P450_sf"/>
</dbReference>
<gene>
    <name evidence="5" type="ORF">B0T10DRAFT_532227</name>
</gene>
<dbReference type="InterPro" id="IPR050121">
    <property type="entry name" value="Cytochrome_P450_monoxygenase"/>
</dbReference>
<evidence type="ECO:0000313" key="6">
    <source>
        <dbReference type="Proteomes" id="UP000777438"/>
    </source>
</evidence>
<sequence length="439" mass="49235">MGLRTPYLGPIARIAPGWVVCGDPEEIRRIWGVRSQFERAPWYKGIRFDPPHDSSLLMRGSSAHIILRSRLFPGYSGKDVDGLHESIDAGIARLIQLIEEKYISTDTDYRPVDFARKIQYMMLDIISDIAYGEAFGFMDCDEDLYDYVKSTEASFPMLQMFGLIPWLVQLMQSPLFRAFRPSERDTVGFGPIMAAVKRAVGERYGPKAVEKNDMLGSFVRHGLSQREAESESLVQIIAGSDTTSTADRSTLAHVVTNHQVYSRLQEEIDTAVADGRASSPVTDAEGKALPYLQACLNEGMRMWPPITGSIPRVSDCDDSLCGVHIPAGTHVAWSPKAVMRTEGVFGADYDVFRPDRWLLADAQQLTAMQNTIDLCFGQGRWVCLGRPIALIELNKVIVELLRRFEFSIVNVEKPIQNAYYGVCLQSGLHMRITRREQST</sequence>
<dbReference type="PANTHER" id="PTHR24305">
    <property type="entry name" value="CYTOCHROME P450"/>
    <property type="match status" value="1"/>
</dbReference>
<protein>
    <submittedName>
        <fullName evidence="5">Benzoate 4-monooxygenase cytochrome P450</fullName>
    </submittedName>
</protein>
<dbReference type="PRINTS" id="PR00385">
    <property type="entry name" value="P450"/>
</dbReference>
<organism evidence="5 6">
    <name type="scientific">Thelonectria olida</name>
    <dbReference type="NCBI Taxonomy" id="1576542"/>
    <lineage>
        <taxon>Eukaryota</taxon>
        <taxon>Fungi</taxon>
        <taxon>Dikarya</taxon>
        <taxon>Ascomycota</taxon>
        <taxon>Pezizomycotina</taxon>
        <taxon>Sordariomycetes</taxon>
        <taxon>Hypocreomycetidae</taxon>
        <taxon>Hypocreales</taxon>
        <taxon>Nectriaceae</taxon>
        <taxon>Thelonectria</taxon>
    </lineage>
</organism>
<dbReference type="Pfam" id="PF00067">
    <property type="entry name" value="p450"/>
    <property type="match status" value="1"/>
</dbReference>
<dbReference type="InterPro" id="IPR001128">
    <property type="entry name" value="Cyt_P450"/>
</dbReference>
<comment type="cofactor">
    <cofactor evidence="4">
        <name>heme</name>
        <dbReference type="ChEBI" id="CHEBI:30413"/>
    </cofactor>
</comment>
<reference evidence="5 6" key="1">
    <citation type="journal article" date="2021" name="Nat. Commun.">
        <title>Genetic determinants of endophytism in the Arabidopsis root mycobiome.</title>
        <authorList>
            <person name="Mesny F."/>
            <person name="Miyauchi S."/>
            <person name="Thiergart T."/>
            <person name="Pickel B."/>
            <person name="Atanasova L."/>
            <person name="Karlsson M."/>
            <person name="Huettel B."/>
            <person name="Barry K.W."/>
            <person name="Haridas S."/>
            <person name="Chen C."/>
            <person name="Bauer D."/>
            <person name="Andreopoulos W."/>
            <person name="Pangilinan J."/>
            <person name="LaButti K."/>
            <person name="Riley R."/>
            <person name="Lipzen A."/>
            <person name="Clum A."/>
            <person name="Drula E."/>
            <person name="Henrissat B."/>
            <person name="Kohler A."/>
            <person name="Grigoriev I.V."/>
            <person name="Martin F.M."/>
            <person name="Hacquard S."/>
        </authorList>
    </citation>
    <scope>NUCLEOTIDE SEQUENCE [LARGE SCALE GENOMIC DNA]</scope>
    <source>
        <strain evidence="5 6">MPI-CAGE-CH-0241</strain>
    </source>
</reference>
<dbReference type="PRINTS" id="PR00463">
    <property type="entry name" value="EP450I"/>
</dbReference>
<dbReference type="OrthoDB" id="3934656at2759"/>
<keyword evidence="1 4" id="KW-0349">Heme</keyword>
<evidence type="ECO:0000256" key="4">
    <source>
        <dbReference type="PIRSR" id="PIRSR602401-1"/>
    </source>
</evidence>
<proteinExistence type="predicted"/>
<dbReference type="GO" id="GO:0016705">
    <property type="term" value="F:oxidoreductase activity, acting on paired donors, with incorporation or reduction of molecular oxygen"/>
    <property type="evidence" value="ECO:0007669"/>
    <property type="project" value="InterPro"/>
</dbReference>